<name>M5JJL4_9HYPH</name>
<dbReference type="InterPro" id="IPR044543">
    <property type="entry name" value="YHJQ-like"/>
</dbReference>
<evidence type="ECO:0000313" key="1">
    <source>
        <dbReference type="EMBL" id="ELT46515.1"/>
    </source>
</evidence>
<dbReference type="PATRIC" id="fig|1234597.4.peg.5013"/>
<dbReference type="PANTHER" id="PTHR37310:SF1">
    <property type="entry name" value="CYTOPLASMIC PROTEIN"/>
    <property type="match status" value="1"/>
</dbReference>
<accession>M5JJL4</accession>
<proteinExistence type="predicted"/>
<evidence type="ECO:0008006" key="3">
    <source>
        <dbReference type="Google" id="ProtNLM"/>
    </source>
</evidence>
<dbReference type="CDD" id="cd08026">
    <property type="entry name" value="DUF326"/>
    <property type="match status" value="1"/>
</dbReference>
<dbReference type="PANTHER" id="PTHR37310">
    <property type="entry name" value="CYTOPLASMIC PROTEIN-RELATED"/>
    <property type="match status" value="1"/>
</dbReference>
<dbReference type="EMBL" id="AOGE01000086">
    <property type="protein sequence ID" value="ELT46515.1"/>
    <property type="molecule type" value="Genomic_DNA"/>
</dbReference>
<dbReference type="Pfam" id="PF03860">
    <property type="entry name" value="Csp"/>
    <property type="match status" value="1"/>
</dbReference>
<dbReference type="Gene3D" id="1.20.1270.360">
    <property type="match status" value="1"/>
</dbReference>
<sequence>MKMPSPEMTRCIDACLDCYRVCLDTASSHCLEEGGAHVEPKHYRIMLACVESCRAAAHIMLLDTPLHRETCGACAKICEACAQSCREVGGMEKCVEACEQCAAICREMAGH</sequence>
<protein>
    <recommendedName>
        <fullName evidence="3">Ferredoxin</fullName>
    </recommendedName>
</protein>
<dbReference type="Proteomes" id="UP000011971">
    <property type="component" value="Unassembled WGS sequence"/>
</dbReference>
<evidence type="ECO:0000313" key="2">
    <source>
        <dbReference type="Proteomes" id="UP000011971"/>
    </source>
</evidence>
<organism evidence="1 2">
    <name type="scientific">Brucella intermedia M86</name>
    <dbReference type="NCBI Taxonomy" id="1234597"/>
    <lineage>
        <taxon>Bacteria</taxon>
        <taxon>Pseudomonadati</taxon>
        <taxon>Pseudomonadota</taxon>
        <taxon>Alphaproteobacteria</taxon>
        <taxon>Hyphomicrobiales</taxon>
        <taxon>Brucellaceae</taxon>
        <taxon>Brucella/Ochrobactrum group</taxon>
        <taxon>Brucella</taxon>
    </lineage>
</organism>
<gene>
    <name evidence="1" type="ORF">D584_24360</name>
</gene>
<dbReference type="InterPro" id="IPR005560">
    <property type="entry name" value="Csp_YhjQ"/>
</dbReference>
<comment type="caution">
    <text evidence="1">The sequence shown here is derived from an EMBL/GenBank/DDBJ whole genome shotgun (WGS) entry which is preliminary data.</text>
</comment>
<dbReference type="AlphaFoldDB" id="M5JJL4"/>
<reference evidence="1 2" key="1">
    <citation type="journal article" date="2013" name="Gut Pathog.">
        <title>Draft genome of Ochrobactrum intermedium strain M86 isolated from non-ulcer dyspeptic individual from India.</title>
        <authorList>
            <person name="Kulkarni G."/>
            <person name="Dhotre D."/>
            <person name="Dharne M."/>
            <person name="Shetty S."/>
            <person name="Chowdhury S."/>
            <person name="Misra V."/>
            <person name="Misra S."/>
            <person name="Patole M."/>
            <person name="Shouche Y."/>
        </authorList>
    </citation>
    <scope>NUCLEOTIDE SEQUENCE [LARGE SCALE GENOMIC DNA]</scope>
    <source>
        <strain evidence="1 2">M86</strain>
    </source>
</reference>